<feature type="compositionally biased region" description="Basic and acidic residues" evidence="1">
    <location>
        <begin position="11"/>
        <end position="21"/>
    </location>
</feature>
<dbReference type="EMBL" id="JBBNAG010000002">
    <property type="protein sequence ID" value="KAK9157205.1"/>
    <property type="molecule type" value="Genomic_DNA"/>
</dbReference>
<evidence type="ECO:0000256" key="1">
    <source>
        <dbReference type="SAM" id="MobiDB-lite"/>
    </source>
</evidence>
<name>A0AAP0KS32_9MAGN</name>
<evidence type="ECO:0000313" key="2">
    <source>
        <dbReference type="EMBL" id="KAK9157205.1"/>
    </source>
</evidence>
<organism evidence="2 3">
    <name type="scientific">Stephania cephalantha</name>
    <dbReference type="NCBI Taxonomy" id="152367"/>
    <lineage>
        <taxon>Eukaryota</taxon>
        <taxon>Viridiplantae</taxon>
        <taxon>Streptophyta</taxon>
        <taxon>Embryophyta</taxon>
        <taxon>Tracheophyta</taxon>
        <taxon>Spermatophyta</taxon>
        <taxon>Magnoliopsida</taxon>
        <taxon>Ranunculales</taxon>
        <taxon>Menispermaceae</taxon>
        <taxon>Menispermoideae</taxon>
        <taxon>Cissampelideae</taxon>
        <taxon>Stephania</taxon>
    </lineage>
</organism>
<proteinExistence type="predicted"/>
<dbReference type="AlphaFoldDB" id="A0AAP0KS32"/>
<comment type="caution">
    <text evidence="2">The sequence shown here is derived from an EMBL/GenBank/DDBJ whole genome shotgun (WGS) entry which is preliminary data.</text>
</comment>
<keyword evidence="3" id="KW-1185">Reference proteome</keyword>
<sequence>MEEEGETIEIEPSRTVEEKNEPNNLKPSLIVKGERVHSGLDIENEISMNLSMLDIVPDCLLYKIEAPADRFLSVLRLSTYNDRVNMSRPNSAYGLHGLYGGDVLAISKIVSAVWSSESMDGLLTDRSGFERLEQEDHGDQPIMEELKKRADADKNDKSVEDLVLLLFSAGKSFFSIAFHFQKCLQMK</sequence>
<gene>
    <name evidence="2" type="ORF">Scep_003779</name>
</gene>
<accession>A0AAP0KS32</accession>
<reference evidence="2 3" key="1">
    <citation type="submission" date="2024-01" db="EMBL/GenBank/DDBJ databases">
        <title>Genome assemblies of Stephania.</title>
        <authorList>
            <person name="Yang L."/>
        </authorList>
    </citation>
    <scope>NUCLEOTIDE SEQUENCE [LARGE SCALE GENOMIC DNA]</scope>
    <source>
        <strain evidence="2">JXDWG</strain>
        <tissue evidence="2">Leaf</tissue>
    </source>
</reference>
<dbReference type="Proteomes" id="UP001419268">
    <property type="component" value="Unassembled WGS sequence"/>
</dbReference>
<protein>
    <submittedName>
        <fullName evidence="2">Uncharacterized protein</fullName>
    </submittedName>
</protein>
<evidence type="ECO:0000313" key="3">
    <source>
        <dbReference type="Proteomes" id="UP001419268"/>
    </source>
</evidence>
<feature type="region of interest" description="Disordered" evidence="1">
    <location>
        <begin position="1"/>
        <end position="22"/>
    </location>
</feature>